<evidence type="ECO:0000313" key="3">
    <source>
        <dbReference type="Proteomes" id="UP000663854"/>
    </source>
</evidence>
<reference evidence="1" key="1">
    <citation type="submission" date="2021-02" db="EMBL/GenBank/DDBJ databases">
        <authorList>
            <person name="Nowell W R."/>
        </authorList>
    </citation>
    <scope>NUCLEOTIDE SEQUENCE</scope>
</reference>
<dbReference type="EMBL" id="CAJNOH010000203">
    <property type="protein sequence ID" value="CAF0942958.1"/>
    <property type="molecule type" value="Genomic_DNA"/>
</dbReference>
<organism evidence="1 3">
    <name type="scientific">Rotaria sordida</name>
    <dbReference type="NCBI Taxonomy" id="392033"/>
    <lineage>
        <taxon>Eukaryota</taxon>
        <taxon>Metazoa</taxon>
        <taxon>Spiralia</taxon>
        <taxon>Gnathifera</taxon>
        <taxon>Rotifera</taxon>
        <taxon>Eurotatoria</taxon>
        <taxon>Bdelloidea</taxon>
        <taxon>Philodinida</taxon>
        <taxon>Philodinidae</taxon>
        <taxon>Rotaria</taxon>
    </lineage>
</organism>
<protein>
    <submittedName>
        <fullName evidence="1">Uncharacterized protein</fullName>
    </submittedName>
</protein>
<gene>
    <name evidence="2" type="ORF">JXQ802_LOCUS30272</name>
    <name evidence="1" type="ORF">PYM288_LOCUS11692</name>
</gene>
<accession>A0A814CPD9</accession>
<dbReference type="Proteomes" id="UP000663854">
    <property type="component" value="Unassembled WGS sequence"/>
</dbReference>
<evidence type="ECO:0000313" key="1">
    <source>
        <dbReference type="EMBL" id="CAF0942958.1"/>
    </source>
</evidence>
<sequence length="69" mass="7889">MLLIAVVTNNNSISQVYEQEIFTNLSSLNQVYYLEFGYAPVDPVGSLPSVPKAHLHLSRSSRHRHQKRH</sequence>
<comment type="caution">
    <text evidence="1">The sequence shown here is derived from an EMBL/GenBank/DDBJ whole genome shotgun (WGS) entry which is preliminary data.</text>
</comment>
<evidence type="ECO:0000313" key="4">
    <source>
        <dbReference type="Proteomes" id="UP000663870"/>
    </source>
</evidence>
<proteinExistence type="predicted"/>
<dbReference type="EMBL" id="CAJNOL010001222">
    <property type="protein sequence ID" value="CAF1315788.1"/>
    <property type="molecule type" value="Genomic_DNA"/>
</dbReference>
<name>A0A814CPD9_9BILA</name>
<evidence type="ECO:0000313" key="2">
    <source>
        <dbReference type="EMBL" id="CAF1315788.1"/>
    </source>
</evidence>
<dbReference type="AlphaFoldDB" id="A0A814CPD9"/>
<keyword evidence="4" id="KW-1185">Reference proteome</keyword>
<dbReference type="Proteomes" id="UP000663870">
    <property type="component" value="Unassembled WGS sequence"/>
</dbReference>